<gene>
    <name evidence="1" type="ORF">HF878_02125</name>
</gene>
<dbReference type="Proteomes" id="UP000543804">
    <property type="component" value="Unassembled WGS sequence"/>
</dbReference>
<name>A0A848B885_9FIRM</name>
<dbReference type="RefSeq" id="WP_019543385.1">
    <property type="nucleotide sequence ID" value="NZ_DBGAXS010000106.1"/>
</dbReference>
<accession>A0A848B885</accession>
<evidence type="ECO:0000313" key="1">
    <source>
        <dbReference type="EMBL" id="NMD98284.1"/>
    </source>
</evidence>
<dbReference type="EMBL" id="JABAFA010000003">
    <property type="protein sequence ID" value="NMD98284.1"/>
    <property type="molecule type" value="Genomic_DNA"/>
</dbReference>
<comment type="caution">
    <text evidence="1">The sequence shown here is derived from an EMBL/GenBank/DDBJ whole genome shotgun (WGS) entry which is preliminary data.</text>
</comment>
<dbReference type="InterPro" id="IPR021297">
    <property type="entry name" value="YlqD"/>
</dbReference>
<evidence type="ECO:0000313" key="2">
    <source>
        <dbReference type="Proteomes" id="UP000543804"/>
    </source>
</evidence>
<protein>
    <submittedName>
        <fullName evidence="1">16S rRNA processing protein RimM</fullName>
    </submittedName>
</protein>
<dbReference type="Pfam" id="PF11068">
    <property type="entry name" value="YlqD"/>
    <property type="match status" value="1"/>
</dbReference>
<dbReference type="Gene3D" id="6.10.140.1110">
    <property type="match status" value="1"/>
</dbReference>
<dbReference type="AlphaFoldDB" id="A0A848B885"/>
<sequence length="140" mass="16041">MDSISLKMPVTVKAKLTEKLKEKILKELEDNLAHVDLELQQLSIQEKRVLQENTPAEPTPESMHRAQAIEAQFGEERQKRLAFRAETQKRKEDMEKLAIGAEIVQGTLERQVDVHIGDDMRELMNVEVLVEDDKIVAIRG</sequence>
<organism evidence="1 2">
    <name type="scientific">Selenomonas bovis</name>
    <dbReference type="NCBI Taxonomy" id="416586"/>
    <lineage>
        <taxon>Bacteria</taxon>
        <taxon>Bacillati</taxon>
        <taxon>Bacillota</taxon>
        <taxon>Negativicutes</taxon>
        <taxon>Selenomonadales</taxon>
        <taxon>Selenomonadaceae</taxon>
        <taxon>Selenomonas</taxon>
    </lineage>
</organism>
<keyword evidence="2" id="KW-1185">Reference proteome</keyword>
<proteinExistence type="predicted"/>
<reference evidence="1 2" key="1">
    <citation type="submission" date="2020-04" db="EMBL/GenBank/DDBJ databases">
        <authorList>
            <person name="Hitch T.C.A."/>
            <person name="Wylensek D."/>
            <person name="Clavel T."/>
        </authorList>
    </citation>
    <scope>NUCLEOTIDE SEQUENCE [LARGE SCALE GENOMIC DNA]</scope>
    <source>
        <strain evidence="1 2">PG-130-P53-12</strain>
    </source>
</reference>